<name>K1RZJ0_9ZZZZ</name>
<dbReference type="GO" id="GO:0005975">
    <property type="term" value="P:carbohydrate metabolic process"/>
    <property type="evidence" value="ECO:0007669"/>
    <property type="project" value="InterPro"/>
</dbReference>
<dbReference type="SUPFAM" id="SSF74650">
    <property type="entry name" value="Galactose mutarotase-like"/>
    <property type="match status" value="1"/>
</dbReference>
<dbReference type="GO" id="GO:0030246">
    <property type="term" value="F:carbohydrate binding"/>
    <property type="evidence" value="ECO:0007669"/>
    <property type="project" value="InterPro"/>
</dbReference>
<dbReference type="Pfam" id="PF06165">
    <property type="entry name" value="GH94_b-supersand"/>
    <property type="match status" value="1"/>
</dbReference>
<dbReference type="InterPro" id="IPR010383">
    <property type="entry name" value="Glyco_hydrolase_94_b-supersand"/>
</dbReference>
<sequence>NMKEGDFLMKYGHFDDVHQEYVITTPKTPLPWINYLGCNEFFSLISNTAADILSIKMQSCCV</sequence>
<organism evidence="2">
    <name type="scientific">human gut metagenome</name>
    <dbReference type="NCBI Taxonomy" id="408170"/>
    <lineage>
        <taxon>unclassified sequences</taxon>
        <taxon>metagenomes</taxon>
        <taxon>organismal metagenomes</taxon>
    </lineage>
</organism>
<feature type="non-terminal residue" evidence="2">
    <location>
        <position position="1"/>
    </location>
</feature>
<evidence type="ECO:0000313" key="2">
    <source>
        <dbReference type="EMBL" id="EKC50803.1"/>
    </source>
</evidence>
<proteinExistence type="predicted"/>
<feature type="domain" description="Glycosyl hydrolase 94 supersandwich" evidence="1">
    <location>
        <begin position="19"/>
        <end position="50"/>
    </location>
</feature>
<gene>
    <name evidence="2" type="ORF">OBE_13947</name>
</gene>
<dbReference type="InterPro" id="IPR037018">
    <property type="entry name" value="GH65_N"/>
</dbReference>
<accession>K1RZJ0</accession>
<dbReference type="AlphaFoldDB" id="K1RZJ0"/>
<comment type="caution">
    <text evidence="2">The sequence shown here is derived from an EMBL/GenBank/DDBJ whole genome shotgun (WGS) entry which is preliminary data.</text>
</comment>
<dbReference type="GO" id="GO:0003824">
    <property type="term" value="F:catalytic activity"/>
    <property type="evidence" value="ECO:0007669"/>
    <property type="project" value="InterPro"/>
</dbReference>
<dbReference type="EMBL" id="AJWZ01009607">
    <property type="protein sequence ID" value="EKC50803.1"/>
    <property type="molecule type" value="Genomic_DNA"/>
</dbReference>
<dbReference type="InterPro" id="IPR011013">
    <property type="entry name" value="Gal_mutarotase_sf_dom"/>
</dbReference>
<evidence type="ECO:0000259" key="1">
    <source>
        <dbReference type="Pfam" id="PF06165"/>
    </source>
</evidence>
<dbReference type="Gene3D" id="2.70.98.40">
    <property type="entry name" value="Glycoside hydrolase, family 65, N-terminal domain"/>
    <property type="match status" value="1"/>
</dbReference>
<protein>
    <submittedName>
        <fullName evidence="2">Protein containing Putative carbohydrate binding domain protein</fullName>
    </submittedName>
</protein>
<reference evidence="2" key="1">
    <citation type="journal article" date="2013" name="Environ. Microbiol.">
        <title>Microbiota from the distal guts of lean and obese adolescents exhibit partial functional redundancy besides clear differences in community structure.</title>
        <authorList>
            <person name="Ferrer M."/>
            <person name="Ruiz A."/>
            <person name="Lanza F."/>
            <person name="Haange S.B."/>
            <person name="Oberbach A."/>
            <person name="Till H."/>
            <person name="Bargiela R."/>
            <person name="Campoy C."/>
            <person name="Segura M.T."/>
            <person name="Richter M."/>
            <person name="von Bergen M."/>
            <person name="Seifert J."/>
            <person name="Suarez A."/>
        </authorList>
    </citation>
    <scope>NUCLEOTIDE SEQUENCE</scope>
</reference>